<protein>
    <submittedName>
        <fullName evidence="1">Bcr/CflA family drug resistance efflux transporter</fullName>
    </submittedName>
</protein>
<evidence type="ECO:0000313" key="1">
    <source>
        <dbReference type="EMBL" id="TXH83480.1"/>
    </source>
</evidence>
<dbReference type="Proteomes" id="UP000321192">
    <property type="component" value="Unassembled WGS sequence"/>
</dbReference>
<proteinExistence type="predicted"/>
<gene>
    <name evidence="1" type="ORF">E6Q80_13510</name>
</gene>
<reference evidence="1 2" key="1">
    <citation type="submission" date="2018-09" db="EMBL/GenBank/DDBJ databases">
        <title>Metagenome Assembled Genomes from an Advanced Water Purification Facility.</title>
        <authorList>
            <person name="Stamps B.W."/>
            <person name="Spear J.R."/>
        </authorList>
    </citation>
    <scope>NUCLEOTIDE SEQUENCE [LARGE SCALE GENOMIC DNA]</scope>
    <source>
        <strain evidence="1">Bin_27_1</strain>
    </source>
</reference>
<sequence length="57" mass="5744">MPAPLVILILSLLLGLQPITTDLYLPALPALTASCGAGPAQSQLTLTALLLAFGASQ</sequence>
<dbReference type="Gene3D" id="1.20.1720.10">
    <property type="entry name" value="Multidrug resistance protein D"/>
    <property type="match status" value="1"/>
</dbReference>
<evidence type="ECO:0000313" key="2">
    <source>
        <dbReference type="Proteomes" id="UP000321192"/>
    </source>
</evidence>
<dbReference type="AlphaFoldDB" id="A0A5C7SI63"/>
<name>A0A5C7SI63_THASP</name>
<dbReference type="EMBL" id="SSFD01000210">
    <property type="protein sequence ID" value="TXH83480.1"/>
    <property type="molecule type" value="Genomic_DNA"/>
</dbReference>
<feature type="non-terminal residue" evidence="1">
    <location>
        <position position="57"/>
    </location>
</feature>
<accession>A0A5C7SI63</accession>
<comment type="caution">
    <text evidence="1">The sequence shown here is derived from an EMBL/GenBank/DDBJ whole genome shotgun (WGS) entry which is preliminary data.</text>
</comment>
<organism evidence="1 2">
    <name type="scientific">Thauera aminoaromatica</name>
    <dbReference type="NCBI Taxonomy" id="164330"/>
    <lineage>
        <taxon>Bacteria</taxon>
        <taxon>Pseudomonadati</taxon>
        <taxon>Pseudomonadota</taxon>
        <taxon>Betaproteobacteria</taxon>
        <taxon>Rhodocyclales</taxon>
        <taxon>Zoogloeaceae</taxon>
        <taxon>Thauera</taxon>
    </lineage>
</organism>